<proteinExistence type="predicted"/>
<dbReference type="RefSeq" id="WP_344222309.1">
    <property type="nucleotide sequence ID" value="NZ_BAAAOS010000066.1"/>
</dbReference>
<organism evidence="2 3">
    <name type="scientific">Kribbella sancticallisti</name>
    <dbReference type="NCBI Taxonomy" id="460087"/>
    <lineage>
        <taxon>Bacteria</taxon>
        <taxon>Bacillati</taxon>
        <taxon>Actinomycetota</taxon>
        <taxon>Actinomycetes</taxon>
        <taxon>Propionibacteriales</taxon>
        <taxon>Kribbellaceae</taxon>
        <taxon>Kribbella</taxon>
    </lineage>
</organism>
<evidence type="ECO:0000259" key="1">
    <source>
        <dbReference type="Pfam" id="PF01656"/>
    </source>
</evidence>
<dbReference type="InterPro" id="IPR027417">
    <property type="entry name" value="P-loop_NTPase"/>
</dbReference>
<feature type="domain" description="CobQ/CobB/MinD/ParA nucleotide binding" evidence="1">
    <location>
        <begin position="51"/>
        <end position="251"/>
    </location>
</feature>
<dbReference type="InterPro" id="IPR050678">
    <property type="entry name" value="DNA_Partitioning_ATPase"/>
</dbReference>
<evidence type="ECO:0000313" key="3">
    <source>
        <dbReference type="Proteomes" id="UP001500393"/>
    </source>
</evidence>
<dbReference type="Proteomes" id="UP001500393">
    <property type="component" value="Unassembled WGS sequence"/>
</dbReference>
<name>A0ABP4QQI2_9ACTN</name>
<dbReference type="PANTHER" id="PTHR13696:SF52">
    <property type="entry name" value="PARA FAMILY PROTEIN CT_582"/>
    <property type="match status" value="1"/>
</dbReference>
<dbReference type="Pfam" id="PF01656">
    <property type="entry name" value="CbiA"/>
    <property type="match status" value="1"/>
</dbReference>
<dbReference type="EMBL" id="BAAAOS010000066">
    <property type="protein sequence ID" value="GAA1616649.1"/>
    <property type="molecule type" value="Genomic_DNA"/>
</dbReference>
<evidence type="ECO:0000313" key="2">
    <source>
        <dbReference type="EMBL" id="GAA1616649.1"/>
    </source>
</evidence>
<sequence>MTDLSAPAGSIAPTSQPSVPVSELRRIERLRACGVELPDGQLADLTRRLIIAIHAGKGGVGKTTTARELAWIFDAVQLDFDWDEGGLSGLWGYRHETRVNAPLLDALETGKVPRPLKGDAFRADLVPGHPDLVENQPSADTTASLLEKWVQHWQRPVVVDNHPGGGSMAYGAMAAAQITVMPTPLEYLALKGLAGTLREMRGYNILIVPTIVPPVPPERMIAMLEDISQEYGVPVGPPISEVKAIKRRTRRQALTSIEPVPVTYANFVGDMKAVAKEVIDHAGRAA</sequence>
<keyword evidence="3" id="KW-1185">Reference proteome</keyword>
<gene>
    <name evidence="2" type="ORF">GCM10009789_83340</name>
</gene>
<dbReference type="PANTHER" id="PTHR13696">
    <property type="entry name" value="P-LOOP CONTAINING NUCLEOSIDE TRIPHOSPHATE HYDROLASE"/>
    <property type="match status" value="1"/>
</dbReference>
<accession>A0ABP4QQI2</accession>
<dbReference type="SUPFAM" id="SSF52540">
    <property type="entry name" value="P-loop containing nucleoside triphosphate hydrolases"/>
    <property type="match status" value="1"/>
</dbReference>
<protein>
    <recommendedName>
        <fullName evidence="1">CobQ/CobB/MinD/ParA nucleotide binding domain-containing protein</fullName>
    </recommendedName>
</protein>
<reference evidence="3" key="1">
    <citation type="journal article" date="2019" name="Int. J. Syst. Evol. Microbiol.">
        <title>The Global Catalogue of Microorganisms (GCM) 10K type strain sequencing project: providing services to taxonomists for standard genome sequencing and annotation.</title>
        <authorList>
            <consortium name="The Broad Institute Genomics Platform"/>
            <consortium name="The Broad Institute Genome Sequencing Center for Infectious Disease"/>
            <person name="Wu L."/>
            <person name="Ma J."/>
        </authorList>
    </citation>
    <scope>NUCLEOTIDE SEQUENCE [LARGE SCALE GENOMIC DNA]</scope>
    <source>
        <strain evidence="3">JCM 14969</strain>
    </source>
</reference>
<dbReference type="InterPro" id="IPR002586">
    <property type="entry name" value="CobQ/CobB/MinD/ParA_Nub-bd_dom"/>
</dbReference>
<comment type="caution">
    <text evidence="2">The sequence shown here is derived from an EMBL/GenBank/DDBJ whole genome shotgun (WGS) entry which is preliminary data.</text>
</comment>
<dbReference type="Gene3D" id="3.40.50.300">
    <property type="entry name" value="P-loop containing nucleotide triphosphate hydrolases"/>
    <property type="match status" value="1"/>
</dbReference>